<dbReference type="GO" id="GO:0016787">
    <property type="term" value="F:hydrolase activity"/>
    <property type="evidence" value="ECO:0007669"/>
    <property type="project" value="UniProtKB-KW"/>
</dbReference>
<comment type="caution">
    <text evidence="2">The sequence shown here is derived from an EMBL/GenBank/DDBJ whole genome shotgun (WGS) entry which is preliminary data.</text>
</comment>
<dbReference type="CDD" id="cd15482">
    <property type="entry name" value="Sialidase_non-viral"/>
    <property type="match status" value="1"/>
</dbReference>
<dbReference type="EMBL" id="JAOQKJ010000007">
    <property type="protein sequence ID" value="MCU6744742.1"/>
    <property type="molecule type" value="Genomic_DNA"/>
</dbReference>
<dbReference type="InterPro" id="IPR036278">
    <property type="entry name" value="Sialidase_sf"/>
</dbReference>
<dbReference type="InterPro" id="IPR011040">
    <property type="entry name" value="Sialidase"/>
</dbReference>
<dbReference type="PANTHER" id="PTHR43752">
    <property type="entry name" value="BNR/ASP-BOX REPEAT FAMILY PROTEIN"/>
    <property type="match status" value="1"/>
</dbReference>
<evidence type="ECO:0000313" key="2">
    <source>
        <dbReference type="EMBL" id="MCU6744742.1"/>
    </source>
</evidence>
<accession>A0ABT2T3H3</accession>
<dbReference type="SUPFAM" id="SSF50939">
    <property type="entry name" value="Sialidases"/>
    <property type="match status" value="1"/>
</dbReference>
<dbReference type="PANTHER" id="PTHR43752:SF2">
    <property type="entry name" value="BNR_ASP-BOX REPEAT FAMILY PROTEIN"/>
    <property type="match status" value="1"/>
</dbReference>
<organism evidence="2 3">
    <name type="scientific">Suilimivivens aceti</name>
    <dbReference type="NCBI Taxonomy" id="2981774"/>
    <lineage>
        <taxon>Bacteria</taxon>
        <taxon>Bacillati</taxon>
        <taxon>Bacillota</taxon>
        <taxon>Clostridia</taxon>
        <taxon>Lachnospirales</taxon>
        <taxon>Lachnospiraceae</taxon>
        <taxon>Suilimivivens</taxon>
    </lineage>
</organism>
<gene>
    <name evidence="2" type="ORF">OCV77_09565</name>
</gene>
<dbReference type="RefSeq" id="WP_262574838.1">
    <property type="nucleotide sequence ID" value="NZ_JAOQKJ010000007.1"/>
</dbReference>
<protein>
    <submittedName>
        <fullName evidence="2">Glycoside hydrolase</fullName>
    </submittedName>
</protein>
<evidence type="ECO:0000313" key="3">
    <source>
        <dbReference type="Proteomes" id="UP001652432"/>
    </source>
</evidence>
<keyword evidence="3" id="KW-1185">Reference proteome</keyword>
<proteinExistence type="predicted"/>
<name>A0ABT2T3H3_9FIRM</name>
<evidence type="ECO:0000259" key="1">
    <source>
        <dbReference type="Pfam" id="PF13088"/>
    </source>
</evidence>
<feature type="domain" description="Sialidase" evidence="1">
    <location>
        <begin position="54"/>
        <end position="338"/>
    </location>
</feature>
<keyword evidence="2" id="KW-0378">Hydrolase</keyword>
<dbReference type="Proteomes" id="UP001652432">
    <property type="component" value="Unassembled WGS sequence"/>
</dbReference>
<dbReference type="Pfam" id="PF13088">
    <property type="entry name" value="BNR_2"/>
    <property type="match status" value="1"/>
</dbReference>
<sequence length="376" mass="42574">MIDLEVTEERLRKKDITLTAAPVLTGLGEKYQADQRKWQGIPSIEISPEGRLWAAFYTGGADEGKDNFVLLKKSDDYGKTWSDPIAAVDPPDEVRAFDQCLWFDPDGRLWLFWAQSLGGFDGRAGVFGAFCQDHEDKAEQWSAPVRIGDGVMLNKPIVCSDGEWLFPVALWKRFPSAFNPDQPRALSNVYASSDHGKTFQYKGGIAIPGRYYDESVLVEKKNGLLWMLVRCEDGVGQAFSKDGGKTWENPGKSDIPGPNSRFQVMRLRSGNLLMVNHQPENGLYRPNPDEEFFYIRSQLTAYLSCDDGKTWSKQLLLDERDGVSYPDVAQDDNGDIYIIYDYNRYKDMEILMAVIRETEDNGLEAKQLKVVVDKPH</sequence>
<reference evidence="2 3" key="1">
    <citation type="journal article" date="2021" name="ISME Commun">
        <title>Automated analysis of genomic sequences facilitates high-throughput and comprehensive description of bacteria.</title>
        <authorList>
            <person name="Hitch T.C.A."/>
        </authorList>
    </citation>
    <scope>NUCLEOTIDE SEQUENCE [LARGE SCALE GENOMIC DNA]</scope>
    <source>
        <strain evidence="2 3">Sanger_18</strain>
    </source>
</reference>
<dbReference type="Gene3D" id="2.120.10.10">
    <property type="match status" value="1"/>
</dbReference>